<evidence type="ECO:0000256" key="1">
    <source>
        <dbReference type="SAM" id="MobiDB-lite"/>
    </source>
</evidence>
<evidence type="ECO:0000313" key="4">
    <source>
        <dbReference type="Proteomes" id="UP000052943"/>
    </source>
</evidence>
<dbReference type="AlphaFoldDB" id="A0A0W8CKP1"/>
<dbReference type="Proteomes" id="UP000052943">
    <property type="component" value="Unassembled WGS sequence"/>
</dbReference>
<evidence type="ECO:0000259" key="2">
    <source>
        <dbReference type="Pfam" id="PF20681"/>
    </source>
</evidence>
<dbReference type="Pfam" id="PF20681">
    <property type="entry name" value="DUF6818"/>
    <property type="match status" value="1"/>
</dbReference>
<dbReference type="EMBL" id="LNFO01002772">
    <property type="protein sequence ID" value="KUF84743.1"/>
    <property type="molecule type" value="Genomic_DNA"/>
</dbReference>
<protein>
    <recommendedName>
        <fullName evidence="2">DUF6818 domain-containing protein</fullName>
    </recommendedName>
</protein>
<dbReference type="PANTHER" id="PTHR34409">
    <property type="entry name" value="SET DOMAIN-CONTAINING PROTEIN"/>
    <property type="match status" value="1"/>
</dbReference>
<dbReference type="OrthoDB" id="127849at2759"/>
<feature type="compositionally biased region" description="Polar residues" evidence="1">
    <location>
        <begin position="123"/>
        <end position="149"/>
    </location>
</feature>
<reference evidence="3 4" key="1">
    <citation type="submission" date="2015-11" db="EMBL/GenBank/DDBJ databases">
        <title>Genomes and virulence difference between two physiological races of Phytophthora nicotianae.</title>
        <authorList>
            <person name="Liu H."/>
            <person name="Ma X."/>
            <person name="Yu H."/>
            <person name="Fang D."/>
            <person name="Li Y."/>
            <person name="Wang X."/>
            <person name="Wang W."/>
            <person name="Dong Y."/>
            <person name="Xiao B."/>
        </authorList>
    </citation>
    <scope>NUCLEOTIDE SEQUENCE [LARGE SCALE GENOMIC DNA]</scope>
    <source>
        <strain evidence="4">race 0</strain>
    </source>
</reference>
<feature type="domain" description="DUF6818" evidence="2">
    <location>
        <begin position="166"/>
        <end position="202"/>
    </location>
</feature>
<organism evidence="3 4">
    <name type="scientific">Phytophthora nicotianae</name>
    <name type="common">Potato buckeye rot agent</name>
    <name type="synonym">Phytophthora parasitica</name>
    <dbReference type="NCBI Taxonomy" id="4792"/>
    <lineage>
        <taxon>Eukaryota</taxon>
        <taxon>Sar</taxon>
        <taxon>Stramenopiles</taxon>
        <taxon>Oomycota</taxon>
        <taxon>Peronosporomycetes</taxon>
        <taxon>Peronosporales</taxon>
        <taxon>Peronosporaceae</taxon>
        <taxon>Phytophthora</taxon>
    </lineage>
</organism>
<sequence>MCGNGIQESNKVYLARNLRTASLRVAAVEGIEAGEVVGQYLGELEHLSMNKSCPRNTGYCLVMRQRLERPEDPVRVAINAERMEITADYSDDLWFACRCRSASCRHGDFQDSSDPLRRRQRASDQPPSQGLKPSSNSRRMGKNNGSSNYKMAEVNRLMDLVESYLPLGKDGWERLASEFNATRPRSWAERDFDSLRRKFKPL</sequence>
<evidence type="ECO:0000313" key="3">
    <source>
        <dbReference type="EMBL" id="KUF84743.1"/>
    </source>
</evidence>
<feature type="region of interest" description="Disordered" evidence="1">
    <location>
        <begin position="105"/>
        <end position="149"/>
    </location>
</feature>
<dbReference type="InterPro" id="IPR049203">
    <property type="entry name" value="DUF6818"/>
</dbReference>
<comment type="caution">
    <text evidence="3">The sequence shown here is derived from an EMBL/GenBank/DDBJ whole genome shotgun (WGS) entry which is preliminary data.</text>
</comment>
<name>A0A0W8CKP1_PHYNI</name>
<proteinExistence type="predicted"/>
<dbReference type="PANTHER" id="PTHR34409:SF1">
    <property type="entry name" value="MYB-LIKE DOMAIN-CONTAINING PROTEIN"/>
    <property type="match status" value="1"/>
</dbReference>
<accession>A0A0W8CKP1</accession>
<gene>
    <name evidence="3" type="ORF">AM587_10004896</name>
</gene>
<feature type="compositionally biased region" description="Basic and acidic residues" evidence="1">
    <location>
        <begin position="105"/>
        <end position="117"/>
    </location>
</feature>